<dbReference type="Gene3D" id="1.20.120.1200">
    <property type="entry name" value="NADH-ubiquinone/plastoquinone oxidoreductase chain 6, subunit NuoJ"/>
    <property type="match status" value="1"/>
</dbReference>
<proteinExistence type="predicted"/>
<evidence type="ECO:0000313" key="6">
    <source>
        <dbReference type="EMBL" id="CAB5009695.1"/>
    </source>
</evidence>
<feature type="transmembrane region" description="Helical" evidence="1">
    <location>
        <begin position="94"/>
        <end position="112"/>
    </location>
</feature>
<organism evidence="5">
    <name type="scientific">freshwater metagenome</name>
    <dbReference type="NCBI Taxonomy" id="449393"/>
    <lineage>
        <taxon>unclassified sequences</taxon>
        <taxon>metagenomes</taxon>
        <taxon>ecological metagenomes</taxon>
    </lineage>
</organism>
<dbReference type="NCBIfam" id="NF005165">
    <property type="entry name" value="PRK06638.1-5"/>
    <property type="match status" value="1"/>
</dbReference>
<dbReference type="PANTHER" id="PTHR33269">
    <property type="entry name" value="NADH-UBIQUINONE OXIDOREDUCTASE CHAIN 6"/>
    <property type="match status" value="1"/>
</dbReference>
<accession>A0A6J7BPC9</accession>
<dbReference type="GO" id="GO:0008137">
    <property type="term" value="F:NADH dehydrogenase (ubiquinone) activity"/>
    <property type="evidence" value="ECO:0007669"/>
    <property type="project" value="InterPro"/>
</dbReference>
<name>A0A6J7BPC9_9ZZZZ</name>
<dbReference type="EMBL" id="CAFAAO010000005">
    <property type="protein sequence ID" value="CAB4799743.1"/>
    <property type="molecule type" value="Genomic_DNA"/>
</dbReference>
<keyword evidence="1" id="KW-1133">Transmembrane helix</keyword>
<reference evidence="5" key="1">
    <citation type="submission" date="2020-05" db="EMBL/GenBank/DDBJ databases">
        <authorList>
            <person name="Chiriac C."/>
            <person name="Salcher M."/>
            <person name="Ghai R."/>
            <person name="Kavagutti S V."/>
        </authorList>
    </citation>
    <scope>NUCLEOTIDE SEQUENCE</scope>
</reference>
<evidence type="ECO:0000313" key="2">
    <source>
        <dbReference type="EMBL" id="CAB4329990.1"/>
    </source>
</evidence>
<dbReference type="AlphaFoldDB" id="A0A6J7BPC9"/>
<dbReference type="EMBL" id="CAFBQG010000133">
    <property type="protein sequence ID" value="CAB5051733.1"/>
    <property type="molecule type" value="Genomic_DNA"/>
</dbReference>
<dbReference type="EMBL" id="CAFBIX010000012">
    <property type="protein sequence ID" value="CAB4846995.1"/>
    <property type="molecule type" value="Genomic_DNA"/>
</dbReference>
<keyword evidence="1" id="KW-0472">Membrane</keyword>
<feature type="transmembrane region" description="Helical" evidence="1">
    <location>
        <begin position="6"/>
        <end position="24"/>
    </location>
</feature>
<keyword evidence="1" id="KW-0812">Transmembrane</keyword>
<dbReference type="PANTHER" id="PTHR33269:SF19">
    <property type="entry name" value="NADH-QUINONE OXIDOREDUCTASE SUBUNIT J"/>
    <property type="match status" value="1"/>
</dbReference>
<evidence type="ECO:0000313" key="3">
    <source>
        <dbReference type="EMBL" id="CAB4331172.1"/>
    </source>
</evidence>
<dbReference type="Pfam" id="PF00499">
    <property type="entry name" value="Oxidored_q3"/>
    <property type="match status" value="1"/>
</dbReference>
<feature type="transmembrane region" description="Helical" evidence="1">
    <location>
        <begin position="144"/>
        <end position="166"/>
    </location>
</feature>
<dbReference type="EMBL" id="CAESAI010000001">
    <property type="protein sequence ID" value="CAB4329990.1"/>
    <property type="molecule type" value="Genomic_DNA"/>
</dbReference>
<gene>
    <name evidence="4" type="ORF">UFOPK3037_00549</name>
    <name evidence="5" type="ORF">UFOPK3278_00488</name>
    <name evidence="2" type="ORF">UFOPK3406_00087</name>
    <name evidence="3" type="ORF">UFOPK3925_00198</name>
    <name evidence="6" type="ORF">UFOPK4097_00246</name>
    <name evidence="7" type="ORF">UFOPK4301_01008</name>
</gene>
<dbReference type="InterPro" id="IPR001457">
    <property type="entry name" value="NADH_UbQ/plastoQ_OxRdtase_su6"/>
</dbReference>
<dbReference type="InterPro" id="IPR042106">
    <property type="entry name" value="Nuo/plastoQ_OxRdtase_6_NuoJ"/>
</dbReference>
<evidence type="ECO:0000313" key="5">
    <source>
        <dbReference type="EMBL" id="CAB4846995.1"/>
    </source>
</evidence>
<sequence length="242" mass="25793">MKAENLVFWVSGTFAVVGALGMVVSRKAVHSALWVAFAMINIAILYFTLEAPFLGTTQIIVYTGAVMMLFLFVLMIVGVDSSDSLLETIKGQRLLASFFALAFGGLLVSAIASTQASPSNGLAIANAGYGGHMQALAHLIFTQYLFAFEATSALLITAAMGAMVLAHNERWAPKKTQDQLQRERTLSNHVTPMPAPGVMARNNSVDTPALLPDGTTSVDSLPNAFRSQGQVEKINAIEEAGK</sequence>
<dbReference type="EMBL" id="CAFBPK010000002">
    <property type="protein sequence ID" value="CAB5009695.1"/>
    <property type="molecule type" value="Genomic_DNA"/>
</dbReference>
<feature type="transmembrane region" description="Helical" evidence="1">
    <location>
        <begin position="59"/>
        <end position="82"/>
    </location>
</feature>
<feature type="transmembrane region" description="Helical" evidence="1">
    <location>
        <begin position="31"/>
        <end position="47"/>
    </location>
</feature>
<evidence type="ECO:0000256" key="1">
    <source>
        <dbReference type="SAM" id="Phobius"/>
    </source>
</evidence>
<evidence type="ECO:0000313" key="4">
    <source>
        <dbReference type="EMBL" id="CAB4799743.1"/>
    </source>
</evidence>
<evidence type="ECO:0000313" key="7">
    <source>
        <dbReference type="EMBL" id="CAB5051733.1"/>
    </source>
</evidence>
<protein>
    <submittedName>
        <fullName evidence="5">Unannotated protein</fullName>
    </submittedName>
</protein>
<dbReference type="EMBL" id="CAESAD010000001">
    <property type="protein sequence ID" value="CAB4331172.1"/>
    <property type="molecule type" value="Genomic_DNA"/>
</dbReference>